<dbReference type="EMBL" id="CAJNYT010002646">
    <property type="protein sequence ID" value="CAF3484200.1"/>
    <property type="molecule type" value="Genomic_DNA"/>
</dbReference>
<dbReference type="PROSITE" id="PS50106">
    <property type="entry name" value="PDZ"/>
    <property type="match status" value="1"/>
</dbReference>
<dbReference type="Proteomes" id="UP000663872">
    <property type="component" value="Unassembled WGS sequence"/>
</dbReference>
<organism evidence="2 3">
    <name type="scientific">Rotaria socialis</name>
    <dbReference type="NCBI Taxonomy" id="392032"/>
    <lineage>
        <taxon>Eukaryota</taxon>
        <taxon>Metazoa</taxon>
        <taxon>Spiralia</taxon>
        <taxon>Gnathifera</taxon>
        <taxon>Rotifera</taxon>
        <taxon>Eurotatoria</taxon>
        <taxon>Bdelloidea</taxon>
        <taxon>Philodinida</taxon>
        <taxon>Philodinidae</taxon>
        <taxon>Rotaria</taxon>
    </lineage>
</organism>
<dbReference type="Gene3D" id="2.30.42.10">
    <property type="match status" value="1"/>
</dbReference>
<comment type="caution">
    <text evidence="2">The sequence shown here is derived from an EMBL/GenBank/DDBJ whole genome shotgun (WGS) entry which is preliminary data.</text>
</comment>
<accession>A0A818G1C8</accession>
<name>A0A818G1C8_9BILA</name>
<evidence type="ECO:0000313" key="3">
    <source>
        <dbReference type="Proteomes" id="UP000663872"/>
    </source>
</evidence>
<evidence type="ECO:0000313" key="2">
    <source>
        <dbReference type="EMBL" id="CAF3484200.1"/>
    </source>
</evidence>
<sequence length="720" mass="81669">MAAIFQNRTVSMILMIPDITVRTPLLSSSSSSPVIDKVNRTDIDQSSNIDSTSSMPVYHGSIVRIEQHIDDENTSDLIIRVPNFQYLSLPSYSTDNKQSTIVKRRAPICPILSSTNQFNSLDLSNTTNNVNKSNLSQTRGVTSTNRLATGLRSLSRAFAYNCKSKRSSTIDEINIPPTLPDVEVMKEKLDLPITSKKSTEHENSTTSSRPKLIAPKILFIKGKHLKIKNQSSLSPPPISIDTQIDHQNNRKIPSAIITTHYSDVSKGHSPKKTSFIEPLIEKNGSIRQINRIERIVDNEQQNKSIELNYEVDQQLAAIAQLISDIPLSSIDADSLSTHRYSTISPMLPDKQNSTTDNDTEEVSLSEQIASILFPTSTGISYDFDKKQTASIIHEVSPKPHRPFRIQTSILQPDISVIRVGTSNLTTGTDRPLPGEQLFNKETDSITNNQIDIEQMQNDNNRIGQHSSTIIHSDEETFTECYEVTYQIDPRYQNQQEEITNQKFVPIEINFESYENRDPMSTVTTWLPFIPQNEYEQIKHDNCTSQNERKYQKIEKTKHNFENLDTSPAEQQILTSNIRRIKFQSIDDLSRTSNDQTSTYQSESIYASSSSETLMIYHVLVMIKHPRSNSYNGLGIYVSTDMETHREHFIHQVEELSPGKHAGLKENDRILCINGTPVIDEDYTVVLQLIQHGLQTDTLDFDVITNNAYEEFKSHIDQLYQ</sequence>
<dbReference type="InterPro" id="IPR041489">
    <property type="entry name" value="PDZ_6"/>
</dbReference>
<gene>
    <name evidence="2" type="ORF">GRG538_LOCUS16546</name>
</gene>
<proteinExistence type="predicted"/>
<dbReference type="SMART" id="SM00228">
    <property type="entry name" value="PDZ"/>
    <property type="match status" value="1"/>
</dbReference>
<dbReference type="Pfam" id="PF17820">
    <property type="entry name" value="PDZ_6"/>
    <property type="match status" value="1"/>
</dbReference>
<dbReference type="SUPFAM" id="SSF50156">
    <property type="entry name" value="PDZ domain-like"/>
    <property type="match status" value="1"/>
</dbReference>
<dbReference type="InterPro" id="IPR001478">
    <property type="entry name" value="PDZ"/>
</dbReference>
<dbReference type="InterPro" id="IPR036034">
    <property type="entry name" value="PDZ_sf"/>
</dbReference>
<feature type="domain" description="PDZ" evidence="1">
    <location>
        <begin position="619"/>
        <end position="690"/>
    </location>
</feature>
<protein>
    <recommendedName>
        <fullName evidence="1">PDZ domain-containing protein</fullName>
    </recommendedName>
</protein>
<reference evidence="2" key="1">
    <citation type="submission" date="2021-02" db="EMBL/GenBank/DDBJ databases">
        <authorList>
            <person name="Nowell W R."/>
        </authorList>
    </citation>
    <scope>NUCLEOTIDE SEQUENCE</scope>
</reference>
<evidence type="ECO:0000259" key="1">
    <source>
        <dbReference type="PROSITE" id="PS50106"/>
    </source>
</evidence>
<dbReference type="AlphaFoldDB" id="A0A818G1C8"/>